<evidence type="ECO:0000256" key="7">
    <source>
        <dbReference type="ARBA" id="ARBA00023054"/>
    </source>
</evidence>
<evidence type="ECO:0000256" key="4">
    <source>
        <dbReference type="ARBA" id="ARBA00022741"/>
    </source>
</evidence>
<keyword evidence="8 12" id="KW-0518">Myosin</keyword>
<dbReference type="Proteomes" id="UP000250572">
    <property type="component" value="Unassembled WGS sequence"/>
</dbReference>
<feature type="binding site" evidence="12">
    <location>
        <begin position="422"/>
        <end position="429"/>
    </location>
    <ligand>
        <name>ATP</name>
        <dbReference type="ChEBI" id="CHEBI:30616"/>
    </ligand>
</feature>
<evidence type="ECO:0000256" key="1">
    <source>
        <dbReference type="ARBA" id="ARBA00004370"/>
    </source>
</evidence>
<keyword evidence="3" id="KW-0963">Cytoplasm</keyword>
<dbReference type="SMART" id="SM00314">
    <property type="entry name" value="RA"/>
    <property type="match status" value="1"/>
</dbReference>
<dbReference type="GO" id="GO:0005524">
    <property type="term" value="F:ATP binding"/>
    <property type="evidence" value="ECO:0007669"/>
    <property type="project" value="UniProtKB-UniRule"/>
</dbReference>
<dbReference type="Pfam" id="PF00063">
    <property type="entry name" value="Myosin_head"/>
    <property type="match status" value="1"/>
</dbReference>
<reference evidence="15 16" key="1">
    <citation type="journal article" date="2018" name="G3 (Bethesda)">
        <title>A High-Quality Reference Genome for the Invasive Mosquitofish Gambusia affinis Using a Chicago Library.</title>
        <authorList>
            <person name="Hoffberg S.L."/>
            <person name="Troendle N.J."/>
            <person name="Glenn T.C."/>
            <person name="Mahmud O."/>
            <person name="Louha S."/>
            <person name="Chalopin D."/>
            <person name="Bennetzen J.L."/>
            <person name="Mauricio R."/>
        </authorList>
    </citation>
    <scope>NUCLEOTIDE SEQUENCE [LARGE SCALE GENOMIC DNA]</scope>
    <source>
        <strain evidence="15">NE01/NJP1002.9</strain>
        <tissue evidence="15">Muscle</tissue>
    </source>
</reference>
<evidence type="ECO:0000256" key="10">
    <source>
        <dbReference type="ARBA" id="ARBA00023175"/>
    </source>
</evidence>
<dbReference type="InterPro" id="IPR036961">
    <property type="entry name" value="Kinesin_motor_dom_sf"/>
</dbReference>
<dbReference type="GO" id="GO:0000146">
    <property type="term" value="F:microfilament motor activity"/>
    <property type="evidence" value="ECO:0007669"/>
    <property type="project" value="InterPro"/>
</dbReference>
<dbReference type="GO" id="GO:0045202">
    <property type="term" value="C:synapse"/>
    <property type="evidence" value="ECO:0007669"/>
    <property type="project" value="UniProtKB-SubCell"/>
</dbReference>
<dbReference type="Gene3D" id="3.10.20.90">
    <property type="entry name" value="Phosphatidylinositol 3-kinase Catalytic Subunit, Chain A, domain 1"/>
    <property type="match status" value="1"/>
</dbReference>
<dbReference type="PRINTS" id="PR00193">
    <property type="entry name" value="MYOSINHEAVY"/>
</dbReference>
<keyword evidence="10 12" id="KW-0505">Motor protein</keyword>
<dbReference type="SUPFAM" id="SSF52540">
    <property type="entry name" value="P-loop containing nucleoside triphosphate hydrolases"/>
    <property type="match status" value="1"/>
</dbReference>
<evidence type="ECO:0008006" key="17">
    <source>
        <dbReference type="Google" id="ProtNLM"/>
    </source>
</evidence>
<dbReference type="InterPro" id="IPR001609">
    <property type="entry name" value="Myosin_head_motor_dom-like"/>
</dbReference>
<sequence length="796" mass="89883">MLVVCHLLMFGQRNAEGVSAGPGSPVQNDPPQISAAPLRGLHSVNPISKKGLHLGAHILDFGAMEEGHVVVDSRFALFLSNALMYKMGNPCAYCTSLWRECCDQRLLHFGQWVQFNTDDTPSVICILKDPNIPLIYTKLYNIWWVDTAISEGRASTKPAVSNGSSCSTMSARDGVGGVGGMGTLGRRQRFENSELTVRIYPGVLAEGTIYCPISARKTTTAAEAIERVIERLQLDRTKCYVLAEVKEFGGEEWILNPTDCPVQRMMLWPRVALEHRPLSGGDDYRFLLRQKNLDGSIHYGGSLQMWLQVTDERRRMVERGLLPQPDSQGDHADLCCLPELNERSLLDNLRSRFRQEKIYTYVGSILIVINPFKFLPIYNPKYVKMYDNHTLGDLEPHIYAVADVAYHAMLRRQKNQCIVISGESGSGKTQSTNFLIHHLTALSQKGFASGVEQIILGAGPVLESPVKHVVLWCALACNCILKKFESVVLVCDLMRDLMHRTCNYRTYHESEEDLLASRTRRTHRWVQLPCDLGSLRLSRNPVKHNYHCHMTKQIPHGQPLPVPLLKGIHKWQELLENMLKSGVEAGSDCYLKMTHYLQVLRQHCPLQCPSQHLLSAVLTPHMHLQQRLTLKRDAQKSRYFKRRRSGDARCNHSGPAVICLHFSHKVLLHHIWTCGKHKMTTNSTADESLARERGHLQGFMQEEVRALGNASDNPAGTRKSPATPGCTLLPQFNSKLTLDMRRTYERVAARPPVATLFQHGKLFGRRFTLCWCWAAAEDARKLRKCLAVYVVLVTPH</sequence>
<dbReference type="PROSITE" id="PS51456">
    <property type="entry name" value="MYOSIN_MOTOR"/>
    <property type="match status" value="1"/>
</dbReference>
<evidence type="ECO:0000256" key="8">
    <source>
        <dbReference type="ARBA" id="ARBA00023123"/>
    </source>
</evidence>
<dbReference type="EMBL" id="NHOQ01002268">
    <property type="protein sequence ID" value="PWA18839.1"/>
    <property type="molecule type" value="Genomic_DNA"/>
</dbReference>
<evidence type="ECO:0000256" key="9">
    <source>
        <dbReference type="ARBA" id="ARBA00023136"/>
    </source>
</evidence>
<dbReference type="GO" id="GO:0005737">
    <property type="term" value="C:cytoplasm"/>
    <property type="evidence" value="ECO:0007669"/>
    <property type="project" value="UniProtKB-SubCell"/>
</dbReference>
<evidence type="ECO:0000259" key="14">
    <source>
        <dbReference type="PROSITE" id="PS51456"/>
    </source>
</evidence>
<dbReference type="InterPro" id="IPR000159">
    <property type="entry name" value="RA_dom"/>
</dbReference>
<comment type="caution">
    <text evidence="15">The sequence shown here is derived from an EMBL/GenBank/DDBJ whole genome shotgun (WGS) entry which is preliminary data.</text>
</comment>
<evidence type="ECO:0000313" key="16">
    <source>
        <dbReference type="Proteomes" id="UP000250572"/>
    </source>
</evidence>
<dbReference type="PROSITE" id="PS50200">
    <property type="entry name" value="RA"/>
    <property type="match status" value="1"/>
</dbReference>
<name>A0A315V7A0_GAMAF</name>
<evidence type="ECO:0000256" key="12">
    <source>
        <dbReference type="PROSITE-ProRule" id="PRU00782"/>
    </source>
</evidence>
<keyword evidence="9" id="KW-0472">Membrane</keyword>
<dbReference type="GO" id="GO:0035556">
    <property type="term" value="P:intracellular signal transduction"/>
    <property type="evidence" value="ECO:0007669"/>
    <property type="project" value="InterPro"/>
</dbReference>
<dbReference type="Pfam" id="PF00788">
    <property type="entry name" value="RA"/>
    <property type="match status" value="1"/>
</dbReference>
<evidence type="ECO:0000313" key="15">
    <source>
        <dbReference type="EMBL" id="PWA18839.1"/>
    </source>
</evidence>
<feature type="domain" description="Ras-associating" evidence="13">
    <location>
        <begin position="193"/>
        <end position="293"/>
    </location>
</feature>
<evidence type="ECO:0000256" key="3">
    <source>
        <dbReference type="ARBA" id="ARBA00022490"/>
    </source>
</evidence>
<evidence type="ECO:0000259" key="13">
    <source>
        <dbReference type="PROSITE" id="PS50200"/>
    </source>
</evidence>
<evidence type="ECO:0000256" key="11">
    <source>
        <dbReference type="ARBA" id="ARBA00034103"/>
    </source>
</evidence>
<dbReference type="GO" id="GO:0005096">
    <property type="term" value="F:GTPase activator activity"/>
    <property type="evidence" value="ECO:0007669"/>
    <property type="project" value="InterPro"/>
</dbReference>
<dbReference type="GO" id="GO:0045198">
    <property type="term" value="P:establishment of epithelial cell apical/basal polarity"/>
    <property type="evidence" value="ECO:0007669"/>
    <property type="project" value="TreeGrafter"/>
</dbReference>
<dbReference type="GO" id="GO:0016020">
    <property type="term" value="C:membrane"/>
    <property type="evidence" value="ECO:0007669"/>
    <property type="project" value="UniProtKB-SubCell"/>
</dbReference>
<dbReference type="GO" id="GO:0016459">
    <property type="term" value="C:myosin complex"/>
    <property type="evidence" value="ECO:0007669"/>
    <property type="project" value="UniProtKB-KW"/>
</dbReference>
<keyword evidence="6" id="KW-0770">Synapse</keyword>
<dbReference type="PANTHER" id="PTHR46184">
    <property type="entry name" value="UNCONVENTIONAL MYOSIN-IXB-LIKE PROTEIN"/>
    <property type="match status" value="1"/>
</dbReference>
<comment type="similarity">
    <text evidence="12">Belongs to the TRAFAC class myosin-kinesin ATPase superfamily. Myosin family.</text>
</comment>
<dbReference type="InterPro" id="IPR029071">
    <property type="entry name" value="Ubiquitin-like_domsf"/>
</dbReference>
<dbReference type="PANTHER" id="PTHR46184:SF3">
    <property type="entry name" value="UNCONVENTIONAL MYOSIN-IXA"/>
    <property type="match status" value="1"/>
</dbReference>
<evidence type="ECO:0000256" key="6">
    <source>
        <dbReference type="ARBA" id="ARBA00023018"/>
    </source>
</evidence>
<evidence type="ECO:0000256" key="5">
    <source>
        <dbReference type="ARBA" id="ARBA00022840"/>
    </source>
</evidence>
<evidence type="ECO:0000256" key="2">
    <source>
        <dbReference type="ARBA" id="ARBA00004496"/>
    </source>
</evidence>
<dbReference type="AlphaFoldDB" id="A0A315V7A0"/>
<dbReference type="GO" id="GO:0044295">
    <property type="term" value="C:axonal growth cone"/>
    <property type="evidence" value="ECO:0007669"/>
    <property type="project" value="TreeGrafter"/>
</dbReference>
<keyword evidence="16" id="KW-1185">Reference proteome</keyword>
<keyword evidence="5 12" id="KW-0067">ATP-binding</keyword>
<keyword evidence="12" id="KW-0009">Actin-binding</keyword>
<dbReference type="SMART" id="SM00242">
    <property type="entry name" value="MYSc"/>
    <property type="match status" value="1"/>
</dbReference>
<organism evidence="15 16">
    <name type="scientific">Gambusia affinis</name>
    <name type="common">Western mosquitofish</name>
    <name type="synonym">Heterandria affinis</name>
    <dbReference type="NCBI Taxonomy" id="33528"/>
    <lineage>
        <taxon>Eukaryota</taxon>
        <taxon>Metazoa</taxon>
        <taxon>Chordata</taxon>
        <taxon>Craniata</taxon>
        <taxon>Vertebrata</taxon>
        <taxon>Euteleostomi</taxon>
        <taxon>Actinopterygii</taxon>
        <taxon>Neopterygii</taxon>
        <taxon>Teleostei</taxon>
        <taxon>Neoteleostei</taxon>
        <taxon>Acanthomorphata</taxon>
        <taxon>Ovalentaria</taxon>
        <taxon>Atherinomorphae</taxon>
        <taxon>Cyprinodontiformes</taxon>
        <taxon>Poeciliidae</taxon>
        <taxon>Poeciliinae</taxon>
        <taxon>Gambusia</taxon>
    </lineage>
</organism>
<dbReference type="InterPro" id="IPR046987">
    <property type="entry name" value="Myo9"/>
</dbReference>
<accession>A0A315V7A0</accession>
<comment type="caution">
    <text evidence="12">Lacks conserved residue(s) required for the propagation of feature annotation.</text>
</comment>
<dbReference type="InterPro" id="IPR027417">
    <property type="entry name" value="P-loop_NTPase"/>
</dbReference>
<gene>
    <name evidence="15" type="ORF">CCH79_00004863</name>
</gene>
<proteinExistence type="inferred from homology"/>
<dbReference type="Gene3D" id="3.40.850.10">
    <property type="entry name" value="Kinesin motor domain"/>
    <property type="match status" value="1"/>
</dbReference>
<dbReference type="GO" id="GO:0051015">
    <property type="term" value="F:actin filament binding"/>
    <property type="evidence" value="ECO:0007669"/>
    <property type="project" value="TreeGrafter"/>
</dbReference>
<keyword evidence="7" id="KW-0175">Coiled coil</keyword>
<keyword evidence="4 12" id="KW-0547">Nucleotide-binding</keyword>
<dbReference type="GO" id="GO:0005884">
    <property type="term" value="C:actin filament"/>
    <property type="evidence" value="ECO:0007669"/>
    <property type="project" value="TreeGrafter"/>
</dbReference>
<comment type="subcellular location">
    <subcellularLocation>
        <location evidence="2">Cytoplasm</location>
    </subcellularLocation>
    <subcellularLocation>
        <location evidence="1">Membrane</location>
    </subcellularLocation>
    <subcellularLocation>
        <location evidence="11">Synapse</location>
    </subcellularLocation>
</comment>
<dbReference type="SUPFAM" id="SSF54236">
    <property type="entry name" value="Ubiquitin-like"/>
    <property type="match status" value="1"/>
</dbReference>
<feature type="domain" description="Myosin motor" evidence="14">
    <location>
        <begin position="329"/>
        <end position="464"/>
    </location>
</feature>
<protein>
    <recommendedName>
        <fullName evidence="17">Myosin motor domain-containing protein</fullName>
    </recommendedName>
</protein>